<dbReference type="Proteomes" id="UP000245119">
    <property type="component" value="Linkage Group LG10"/>
</dbReference>
<dbReference type="EMBL" id="PZQS01000010">
    <property type="protein sequence ID" value="PVD23023.1"/>
    <property type="molecule type" value="Genomic_DNA"/>
</dbReference>
<name>A0A2T7NPE6_POMCA</name>
<feature type="compositionally biased region" description="Basic and acidic residues" evidence="1">
    <location>
        <begin position="96"/>
        <end position="114"/>
    </location>
</feature>
<accession>A0A2T7NPE6</accession>
<keyword evidence="3" id="KW-1185">Reference proteome</keyword>
<reference evidence="2 3" key="1">
    <citation type="submission" date="2018-04" db="EMBL/GenBank/DDBJ databases">
        <title>The genome of golden apple snail Pomacea canaliculata provides insight into stress tolerance and invasive adaptation.</title>
        <authorList>
            <person name="Liu C."/>
            <person name="Liu B."/>
            <person name="Ren Y."/>
            <person name="Zhang Y."/>
            <person name="Wang H."/>
            <person name="Li S."/>
            <person name="Jiang F."/>
            <person name="Yin L."/>
            <person name="Zhang G."/>
            <person name="Qian W."/>
            <person name="Fan W."/>
        </authorList>
    </citation>
    <scope>NUCLEOTIDE SEQUENCE [LARGE SCALE GENOMIC DNA]</scope>
    <source>
        <strain evidence="2">SZHN2017</strain>
        <tissue evidence="2">Muscle</tissue>
    </source>
</reference>
<evidence type="ECO:0000256" key="1">
    <source>
        <dbReference type="SAM" id="MobiDB-lite"/>
    </source>
</evidence>
<dbReference type="AlphaFoldDB" id="A0A2T7NPE6"/>
<proteinExistence type="predicted"/>
<feature type="region of interest" description="Disordered" evidence="1">
    <location>
        <begin position="65"/>
        <end position="121"/>
    </location>
</feature>
<protein>
    <submittedName>
        <fullName evidence="2">Uncharacterized protein</fullName>
    </submittedName>
</protein>
<comment type="caution">
    <text evidence="2">The sequence shown here is derived from an EMBL/GenBank/DDBJ whole genome shotgun (WGS) entry which is preliminary data.</text>
</comment>
<gene>
    <name evidence="2" type="ORF">C0Q70_16284</name>
</gene>
<organism evidence="2 3">
    <name type="scientific">Pomacea canaliculata</name>
    <name type="common">Golden apple snail</name>
    <dbReference type="NCBI Taxonomy" id="400727"/>
    <lineage>
        <taxon>Eukaryota</taxon>
        <taxon>Metazoa</taxon>
        <taxon>Spiralia</taxon>
        <taxon>Lophotrochozoa</taxon>
        <taxon>Mollusca</taxon>
        <taxon>Gastropoda</taxon>
        <taxon>Caenogastropoda</taxon>
        <taxon>Architaenioglossa</taxon>
        <taxon>Ampullarioidea</taxon>
        <taxon>Ampullariidae</taxon>
        <taxon>Pomacea</taxon>
    </lineage>
</organism>
<evidence type="ECO:0000313" key="2">
    <source>
        <dbReference type="EMBL" id="PVD23023.1"/>
    </source>
</evidence>
<evidence type="ECO:0000313" key="3">
    <source>
        <dbReference type="Proteomes" id="UP000245119"/>
    </source>
</evidence>
<sequence length="121" mass="12819">MKGTAPALDSAAGIASPCYCSWRREASTEPAHCALQRGEASRAALRSYPPLTKQALLASSRAFADGGRGRTLPTPVTMGSCTRVEENSLPADHEDDTNVQRAADDDNDDDDKRVGSSLGRV</sequence>